<evidence type="ECO:0000256" key="3">
    <source>
        <dbReference type="ARBA" id="ARBA00005204"/>
    </source>
</evidence>
<evidence type="ECO:0000313" key="13">
    <source>
        <dbReference type="Proteomes" id="UP000440694"/>
    </source>
</evidence>
<dbReference type="GO" id="GO:0005737">
    <property type="term" value="C:cytoplasm"/>
    <property type="evidence" value="ECO:0007669"/>
    <property type="project" value="UniProtKB-SubCell"/>
</dbReference>
<evidence type="ECO:0000256" key="6">
    <source>
        <dbReference type="ARBA" id="ARBA00022605"/>
    </source>
</evidence>
<dbReference type="CDD" id="cd11534">
    <property type="entry name" value="NTP-PPase_HisIE_like"/>
    <property type="match status" value="1"/>
</dbReference>
<evidence type="ECO:0000256" key="7">
    <source>
        <dbReference type="ARBA" id="ARBA00022741"/>
    </source>
</evidence>
<keyword evidence="13" id="KW-1185">Reference proteome</keyword>
<comment type="catalytic activity">
    <reaction evidence="1 11">
        <text>1-(5-phospho-beta-D-ribosyl)-ATP + H2O = 1-(5-phospho-beta-D-ribosyl)-5'-AMP + diphosphate + H(+)</text>
        <dbReference type="Rhea" id="RHEA:22828"/>
        <dbReference type="ChEBI" id="CHEBI:15377"/>
        <dbReference type="ChEBI" id="CHEBI:15378"/>
        <dbReference type="ChEBI" id="CHEBI:33019"/>
        <dbReference type="ChEBI" id="CHEBI:59457"/>
        <dbReference type="ChEBI" id="CHEBI:73183"/>
        <dbReference type="EC" id="3.6.1.31"/>
    </reaction>
</comment>
<dbReference type="GO" id="GO:0004636">
    <property type="term" value="F:phosphoribosyl-ATP diphosphatase activity"/>
    <property type="evidence" value="ECO:0007669"/>
    <property type="project" value="UniProtKB-UniRule"/>
</dbReference>
<dbReference type="GO" id="GO:0005524">
    <property type="term" value="F:ATP binding"/>
    <property type="evidence" value="ECO:0007669"/>
    <property type="project" value="UniProtKB-KW"/>
</dbReference>
<comment type="pathway">
    <text evidence="3 11">Amino-acid biosynthesis; L-histidine biosynthesis; L-histidine from 5-phospho-alpha-D-ribose 1-diphosphate: step 2/9.</text>
</comment>
<evidence type="ECO:0000256" key="1">
    <source>
        <dbReference type="ARBA" id="ARBA00001460"/>
    </source>
</evidence>
<accession>A0A6I3KM98</accession>
<evidence type="ECO:0000256" key="2">
    <source>
        <dbReference type="ARBA" id="ARBA00004496"/>
    </source>
</evidence>
<dbReference type="AlphaFoldDB" id="A0A6I3KM98"/>
<dbReference type="PANTHER" id="PTHR42945">
    <property type="entry name" value="HISTIDINE BIOSYNTHESIS BIFUNCTIONAL PROTEIN"/>
    <property type="match status" value="1"/>
</dbReference>
<evidence type="ECO:0000256" key="4">
    <source>
        <dbReference type="ARBA" id="ARBA00009392"/>
    </source>
</evidence>
<sequence>MSDVLLQLAATISARRSATADSSYTRQLLDAGPARCAKKLGEEAIETVIAGTSEGDEQLKAEAADLIYHLLVLLESRGVALNDVLAVLDKRQGVSGLKEKAERSKG</sequence>
<dbReference type="Pfam" id="PF01503">
    <property type="entry name" value="PRA-PH"/>
    <property type="match status" value="1"/>
</dbReference>
<keyword evidence="5 11" id="KW-0963">Cytoplasm</keyword>
<keyword evidence="8 11" id="KW-0378">Hydrolase</keyword>
<dbReference type="NCBIfam" id="NF001611">
    <property type="entry name" value="PRK00400.1-3"/>
    <property type="match status" value="1"/>
</dbReference>
<evidence type="ECO:0000256" key="9">
    <source>
        <dbReference type="ARBA" id="ARBA00022840"/>
    </source>
</evidence>
<dbReference type="UniPathway" id="UPA00031">
    <property type="reaction ID" value="UER00007"/>
</dbReference>
<dbReference type="Gene3D" id="1.10.287.1080">
    <property type="entry name" value="MazG-like"/>
    <property type="match status" value="1"/>
</dbReference>
<dbReference type="RefSeq" id="WP_154739312.1">
    <property type="nucleotide sequence ID" value="NZ_WMBQ01000001.1"/>
</dbReference>
<dbReference type="HAMAP" id="MF_01020">
    <property type="entry name" value="HisE"/>
    <property type="match status" value="1"/>
</dbReference>
<evidence type="ECO:0000313" key="12">
    <source>
        <dbReference type="EMBL" id="MTD94956.1"/>
    </source>
</evidence>
<protein>
    <recommendedName>
        <fullName evidence="11">Phosphoribosyl-ATP pyrophosphatase</fullName>
        <shortName evidence="11">PRA-PH</shortName>
        <ecNumber evidence="11">3.6.1.31</ecNumber>
    </recommendedName>
</protein>
<keyword evidence="7 11" id="KW-0547">Nucleotide-binding</keyword>
<dbReference type="SUPFAM" id="SSF101386">
    <property type="entry name" value="all-alpha NTP pyrophosphatases"/>
    <property type="match status" value="1"/>
</dbReference>
<dbReference type="EC" id="3.6.1.31" evidence="11"/>
<dbReference type="GO" id="GO:0000105">
    <property type="term" value="P:L-histidine biosynthetic process"/>
    <property type="evidence" value="ECO:0007669"/>
    <property type="project" value="UniProtKB-UniRule"/>
</dbReference>
<name>A0A6I3KM98_9HYPH</name>
<comment type="caution">
    <text evidence="12">The sequence shown here is derived from an EMBL/GenBank/DDBJ whole genome shotgun (WGS) entry which is preliminary data.</text>
</comment>
<proteinExistence type="inferred from homology"/>
<dbReference type="PANTHER" id="PTHR42945:SF9">
    <property type="entry name" value="HISTIDINE BIOSYNTHESIS BIFUNCTIONAL PROTEIN HISIE"/>
    <property type="match status" value="1"/>
</dbReference>
<comment type="similarity">
    <text evidence="4 11">Belongs to the PRA-PH family.</text>
</comment>
<dbReference type="Proteomes" id="UP000440694">
    <property type="component" value="Unassembled WGS sequence"/>
</dbReference>
<gene>
    <name evidence="11" type="primary">hisE</name>
    <name evidence="12" type="ORF">GIW81_11500</name>
</gene>
<dbReference type="InterPro" id="IPR008179">
    <property type="entry name" value="HisE"/>
</dbReference>
<comment type="subcellular location">
    <subcellularLocation>
        <location evidence="2 11">Cytoplasm</location>
    </subcellularLocation>
</comment>
<dbReference type="NCBIfam" id="NF001613">
    <property type="entry name" value="PRK00400.1-5"/>
    <property type="match status" value="1"/>
</dbReference>
<dbReference type="InterPro" id="IPR021130">
    <property type="entry name" value="PRib-ATP_PPHydrolase-like"/>
</dbReference>
<reference evidence="12 13" key="1">
    <citation type="submission" date="2019-11" db="EMBL/GenBank/DDBJ databases">
        <title>Identification of a novel strain.</title>
        <authorList>
            <person name="Xu Q."/>
            <person name="Wang G."/>
        </authorList>
    </citation>
    <scope>NUCLEOTIDE SEQUENCE [LARGE SCALE GENOMIC DNA]</scope>
    <source>
        <strain evidence="13">xq</strain>
    </source>
</reference>
<evidence type="ECO:0000256" key="8">
    <source>
        <dbReference type="ARBA" id="ARBA00022801"/>
    </source>
</evidence>
<evidence type="ECO:0000256" key="5">
    <source>
        <dbReference type="ARBA" id="ARBA00022490"/>
    </source>
</evidence>
<keyword evidence="6 11" id="KW-0028">Amino-acid biosynthesis</keyword>
<keyword evidence="10 11" id="KW-0368">Histidine biosynthesis</keyword>
<evidence type="ECO:0000256" key="10">
    <source>
        <dbReference type="ARBA" id="ARBA00023102"/>
    </source>
</evidence>
<dbReference type="NCBIfam" id="TIGR03188">
    <property type="entry name" value="histidine_hisI"/>
    <property type="match status" value="1"/>
</dbReference>
<evidence type="ECO:0000256" key="11">
    <source>
        <dbReference type="HAMAP-Rule" id="MF_01020"/>
    </source>
</evidence>
<dbReference type="EMBL" id="WMBQ01000001">
    <property type="protein sequence ID" value="MTD94956.1"/>
    <property type="molecule type" value="Genomic_DNA"/>
</dbReference>
<organism evidence="12 13">
    <name type="scientific">Hyphomicrobium album</name>
    <dbReference type="NCBI Taxonomy" id="2665159"/>
    <lineage>
        <taxon>Bacteria</taxon>
        <taxon>Pseudomonadati</taxon>
        <taxon>Pseudomonadota</taxon>
        <taxon>Alphaproteobacteria</taxon>
        <taxon>Hyphomicrobiales</taxon>
        <taxon>Hyphomicrobiaceae</taxon>
        <taxon>Hyphomicrobium</taxon>
    </lineage>
</organism>
<keyword evidence="9 11" id="KW-0067">ATP-binding</keyword>